<evidence type="ECO:0000259" key="8">
    <source>
        <dbReference type="PROSITE" id="PS50928"/>
    </source>
</evidence>
<comment type="similarity">
    <text evidence="7">Belongs to the binding-protein-dependent transport system permease family.</text>
</comment>
<evidence type="ECO:0000256" key="7">
    <source>
        <dbReference type="RuleBase" id="RU363032"/>
    </source>
</evidence>
<feature type="transmembrane region" description="Helical" evidence="7">
    <location>
        <begin position="66"/>
        <end position="87"/>
    </location>
</feature>
<protein>
    <recommendedName>
        <fullName evidence="8">ABC transmembrane type-1 domain-containing protein</fullName>
    </recommendedName>
</protein>
<evidence type="ECO:0000256" key="1">
    <source>
        <dbReference type="ARBA" id="ARBA00004651"/>
    </source>
</evidence>
<dbReference type="EMBL" id="JAHLQK010000001">
    <property type="protein sequence ID" value="MBU5675400.1"/>
    <property type="molecule type" value="Genomic_DNA"/>
</dbReference>
<dbReference type="Proteomes" id="UP000779508">
    <property type="component" value="Unassembled WGS sequence"/>
</dbReference>
<comment type="caution">
    <text evidence="9">The sequence shown here is derived from an EMBL/GenBank/DDBJ whole genome shotgun (WGS) entry which is preliminary data.</text>
</comment>
<organism evidence="9 10">
    <name type="scientific">Alkaliphilus flagellatus</name>
    <dbReference type="NCBI Taxonomy" id="2841507"/>
    <lineage>
        <taxon>Bacteria</taxon>
        <taxon>Bacillati</taxon>
        <taxon>Bacillota</taxon>
        <taxon>Clostridia</taxon>
        <taxon>Peptostreptococcales</taxon>
        <taxon>Natronincolaceae</taxon>
        <taxon>Alkaliphilus</taxon>
    </lineage>
</organism>
<proteinExistence type="inferred from homology"/>
<keyword evidence="6 7" id="KW-0472">Membrane</keyword>
<keyword evidence="5 7" id="KW-1133">Transmembrane helix</keyword>
<dbReference type="PANTHER" id="PTHR30151:SF0">
    <property type="entry name" value="ABC TRANSPORTER PERMEASE PROTEIN MJ0413-RELATED"/>
    <property type="match status" value="1"/>
</dbReference>
<evidence type="ECO:0000256" key="5">
    <source>
        <dbReference type="ARBA" id="ARBA00022989"/>
    </source>
</evidence>
<evidence type="ECO:0000256" key="3">
    <source>
        <dbReference type="ARBA" id="ARBA00022475"/>
    </source>
</evidence>
<dbReference type="RefSeq" id="WP_216414883.1">
    <property type="nucleotide sequence ID" value="NZ_JAHLQK010000001.1"/>
</dbReference>
<evidence type="ECO:0000256" key="4">
    <source>
        <dbReference type="ARBA" id="ARBA00022692"/>
    </source>
</evidence>
<sequence>MKVSSLRNNIVFVIYGISFLLVWSWLSKVVNQSVIIPSPEEVMYSLLEILKSRPTYIVIFHTLRRVIASFIIALACALLAGIIAYLLPLVRNLLTPILYFLKVVPVVAIILLILIWSSSESAPAIVGFLMVFPLLYEGVINSLLYIDIKLLHMTKVHNVSAIYQIKDLYLPIIFRGLGNSISTSFGLAFKSVVAGEVLSHPKLSIGGAIYKEKNYLNTSGVLAWLITMVIINIILEKIMKGLGGDKNGNFKY</sequence>
<accession>A0ABS6FYS6</accession>
<evidence type="ECO:0000256" key="2">
    <source>
        <dbReference type="ARBA" id="ARBA00022448"/>
    </source>
</evidence>
<evidence type="ECO:0000256" key="6">
    <source>
        <dbReference type="ARBA" id="ARBA00023136"/>
    </source>
</evidence>
<dbReference type="InterPro" id="IPR000515">
    <property type="entry name" value="MetI-like"/>
</dbReference>
<comment type="subcellular location">
    <subcellularLocation>
        <location evidence="1 7">Cell membrane</location>
        <topology evidence="1 7">Multi-pass membrane protein</topology>
    </subcellularLocation>
</comment>
<dbReference type="CDD" id="cd06261">
    <property type="entry name" value="TM_PBP2"/>
    <property type="match status" value="1"/>
</dbReference>
<reference evidence="9 10" key="1">
    <citation type="submission" date="2021-06" db="EMBL/GenBank/DDBJ databases">
        <authorList>
            <person name="Sun Q."/>
            <person name="Li D."/>
        </authorList>
    </citation>
    <scope>NUCLEOTIDE SEQUENCE [LARGE SCALE GENOMIC DNA]</scope>
    <source>
        <strain evidence="9 10">MSJ-5</strain>
    </source>
</reference>
<name>A0ABS6FYS6_9FIRM</name>
<feature type="transmembrane region" description="Helical" evidence="7">
    <location>
        <begin position="9"/>
        <end position="26"/>
    </location>
</feature>
<evidence type="ECO:0000313" key="9">
    <source>
        <dbReference type="EMBL" id="MBU5675400.1"/>
    </source>
</evidence>
<dbReference type="PANTHER" id="PTHR30151">
    <property type="entry name" value="ALKANE SULFONATE ABC TRANSPORTER-RELATED, MEMBRANE SUBUNIT"/>
    <property type="match status" value="1"/>
</dbReference>
<feature type="domain" description="ABC transmembrane type-1" evidence="8">
    <location>
        <begin position="59"/>
        <end position="239"/>
    </location>
</feature>
<keyword evidence="4 7" id="KW-0812">Transmembrane</keyword>
<feature type="transmembrane region" description="Helical" evidence="7">
    <location>
        <begin position="215"/>
        <end position="235"/>
    </location>
</feature>
<keyword evidence="2 7" id="KW-0813">Transport</keyword>
<evidence type="ECO:0000313" key="10">
    <source>
        <dbReference type="Proteomes" id="UP000779508"/>
    </source>
</evidence>
<dbReference type="PROSITE" id="PS50928">
    <property type="entry name" value="ABC_TM1"/>
    <property type="match status" value="1"/>
</dbReference>
<keyword evidence="10" id="KW-1185">Reference proteome</keyword>
<feature type="transmembrane region" description="Helical" evidence="7">
    <location>
        <begin position="124"/>
        <end position="146"/>
    </location>
</feature>
<keyword evidence="3" id="KW-1003">Cell membrane</keyword>
<gene>
    <name evidence="9" type="ORF">KQI88_03085</name>
</gene>
<dbReference type="Pfam" id="PF00528">
    <property type="entry name" value="BPD_transp_1"/>
    <property type="match status" value="1"/>
</dbReference>
<feature type="transmembrane region" description="Helical" evidence="7">
    <location>
        <begin position="99"/>
        <end position="118"/>
    </location>
</feature>